<gene>
    <name evidence="2" type="ORF">P7D79_01425</name>
</gene>
<evidence type="ECO:0000313" key="2">
    <source>
        <dbReference type="EMBL" id="MDT2512882.1"/>
    </source>
</evidence>
<name>A0ABD5F305_ENTAV</name>
<dbReference type="EMBL" id="JARPWY010000002">
    <property type="protein sequence ID" value="MDT2512882.1"/>
    <property type="molecule type" value="Genomic_DNA"/>
</dbReference>
<sequence>MGTFNTVISLLVKFGTIGGGLWLVWGAVVLGGALKDHNGPQMQSGIWQMAGGGLIIGAVQLFNTIVQ</sequence>
<keyword evidence="1" id="KW-0812">Transmembrane</keyword>
<dbReference type="RefSeq" id="WP_070503427.1">
    <property type="nucleotide sequence ID" value="NZ_CABGUH010000035.1"/>
</dbReference>
<dbReference type="AlphaFoldDB" id="A0ABD5F305"/>
<accession>A0ABD5F305</accession>
<comment type="caution">
    <text evidence="2">The sequence shown here is derived from an EMBL/GenBank/DDBJ whole genome shotgun (WGS) entry which is preliminary data.</text>
</comment>
<proteinExistence type="predicted"/>
<feature type="transmembrane region" description="Helical" evidence="1">
    <location>
        <begin position="46"/>
        <end position="66"/>
    </location>
</feature>
<reference evidence="2 3" key="1">
    <citation type="submission" date="2023-03" db="EMBL/GenBank/DDBJ databases">
        <authorList>
            <person name="Shen W."/>
            <person name="Cai J."/>
        </authorList>
    </citation>
    <scope>NUCLEOTIDE SEQUENCE [LARGE SCALE GENOMIC DNA]</scope>
    <source>
        <strain evidence="2 3">Y2</strain>
    </source>
</reference>
<evidence type="ECO:0000313" key="3">
    <source>
        <dbReference type="Proteomes" id="UP001264335"/>
    </source>
</evidence>
<evidence type="ECO:0000256" key="1">
    <source>
        <dbReference type="SAM" id="Phobius"/>
    </source>
</evidence>
<evidence type="ECO:0008006" key="4">
    <source>
        <dbReference type="Google" id="ProtNLM"/>
    </source>
</evidence>
<organism evidence="2 3">
    <name type="scientific">Enterococcus avium</name>
    <name type="common">Streptococcus avium</name>
    <dbReference type="NCBI Taxonomy" id="33945"/>
    <lineage>
        <taxon>Bacteria</taxon>
        <taxon>Bacillati</taxon>
        <taxon>Bacillota</taxon>
        <taxon>Bacilli</taxon>
        <taxon>Lactobacillales</taxon>
        <taxon>Enterococcaceae</taxon>
        <taxon>Enterococcus</taxon>
    </lineage>
</organism>
<keyword evidence="1" id="KW-1133">Transmembrane helix</keyword>
<protein>
    <recommendedName>
        <fullName evidence="4">Permease</fullName>
    </recommendedName>
</protein>
<dbReference type="Proteomes" id="UP001264335">
    <property type="component" value="Unassembled WGS sequence"/>
</dbReference>
<keyword evidence="1" id="KW-0472">Membrane</keyword>
<feature type="transmembrane region" description="Helical" evidence="1">
    <location>
        <begin position="12"/>
        <end position="34"/>
    </location>
</feature>